<keyword evidence="1" id="KW-1133">Transmembrane helix</keyword>
<organism evidence="3 4">
    <name type="scientific">Paenibacillus polysaccharolyticus</name>
    <dbReference type="NCBI Taxonomy" id="582692"/>
    <lineage>
        <taxon>Bacteria</taxon>
        <taxon>Bacillati</taxon>
        <taxon>Bacillota</taxon>
        <taxon>Bacilli</taxon>
        <taxon>Bacillales</taxon>
        <taxon>Paenibacillaceae</taxon>
        <taxon>Paenibacillus</taxon>
    </lineage>
</organism>
<dbReference type="InterPro" id="IPR036034">
    <property type="entry name" value="PDZ_sf"/>
</dbReference>
<feature type="transmembrane region" description="Helical" evidence="1">
    <location>
        <begin position="145"/>
        <end position="163"/>
    </location>
</feature>
<feature type="transmembrane region" description="Helical" evidence="1">
    <location>
        <begin position="84"/>
        <end position="100"/>
    </location>
</feature>
<name>A0A1G5K7C1_9BACL</name>
<dbReference type="Pfam" id="PF17820">
    <property type="entry name" value="PDZ_6"/>
    <property type="match status" value="1"/>
</dbReference>
<evidence type="ECO:0000313" key="3">
    <source>
        <dbReference type="EMBL" id="SCY96505.1"/>
    </source>
</evidence>
<keyword evidence="1" id="KW-0472">Membrane</keyword>
<feature type="transmembrane region" description="Helical" evidence="1">
    <location>
        <begin position="253"/>
        <end position="270"/>
    </location>
</feature>
<dbReference type="RefSeq" id="WP_090923000.1">
    <property type="nucleotide sequence ID" value="NZ_FMVM01000013.1"/>
</dbReference>
<keyword evidence="1" id="KW-0812">Transmembrane</keyword>
<feature type="transmembrane region" description="Helical" evidence="1">
    <location>
        <begin position="107"/>
        <end position="125"/>
    </location>
</feature>
<protein>
    <recommendedName>
        <fullName evidence="2">PDZ domain-containing protein</fullName>
    </recommendedName>
</protein>
<dbReference type="STRING" id="582692.SAMN05720606_113148"/>
<evidence type="ECO:0000256" key="1">
    <source>
        <dbReference type="SAM" id="Phobius"/>
    </source>
</evidence>
<dbReference type="Proteomes" id="UP000198538">
    <property type="component" value="Unassembled WGS sequence"/>
</dbReference>
<feature type="domain" description="PDZ" evidence="2">
    <location>
        <begin position="312"/>
        <end position="361"/>
    </location>
</feature>
<feature type="transmembrane region" description="Helical" evidence="1">
    <location>
        <begin position="15"/>
        <end position="36"/>
    </location>
</feature>
<keyword evidence="4" id="KW-1185">Reference proteome</keyword>
<dbReference type="Gene3D" id="2.30.42.10">
    <property type="match status" value="1"/>
</dbReference>
<feature type="transmembrane region" description="Helical" evidence="1">
    <location>
        <begin position="215"/>
        <end position="233"/>
    </location>
</feature>
<evidence type="ECO:0000259" key="2">
    <source>
        <dbReference type="Pfam" id="PF17820"/>
    </source>
</evidence>
<dbReference type="SUPFAM" id="SSF50156">
    <property type="entry name" value="PDZ domain-like"/>
    <property type="match status" value="1"/>
</dbReference>
<accession>A0A1G5K7C1</accession>
<feature type="transmembrane region" description="Helical" evidence="1">
    <location>
        <begin position="57"/>
        <end position="78"/>
    </location>
</feature>
<evidence type="ECO:0000313" key="4">
    <source>
        <dbReference type="Proteomes" id="UP000198538"/>
    </source>
</evidence>
<dbReference type="EMBL" id="FMVM01000013">
    <property type="protein sequence ID" value="SCY96505.1"/>
    <property type="molecule type" value="Genomic_DNA"/>
</dbReference>
<feature type="transmembrane region" description="Helical" evidence="1">
    <location>
        <begin position="184"/>
        <end position="203"/>
    </location>
</feature>
<reference evidence="4" key="1">
    <citation type="submission" date="2016-10" db="EMBL/GenBank/DDBJ databases">
        <authorList>
            <person name="Varghese N."/>
            <person name="Submissions S."/>
        </authorList>
    </citation>
    <scope>NUCLEOTIDE SEQUENCE [LARGE SCALE GENOMIC DNA]</scope>
    <source>
        <strain evidence="4">BL9</strain>
    </source>
</reference>
<dbReference type="AlphaFoldDB" id="A0A1G5K7C1"/>
<dbReference type="InterPro" id="IPR041489">
    <property type="entry name" value="PDZ_6"/>
</dbReference>
<proteinExistence type="predicted"/>
<gene>
    <name evidence="3" type="ORF">SAMN05720606_113148</name>
</gene>
<sequence length="443" mass="49039">MEWVWPWLTVLGEAMLQLLIQPFYYMAVILIALIYHRQLLQERKLFHVRMQSSITQAIRAVLGGIVIGVIVSMISLFLGTYLTLGSLISIWIAALVLALIRIRYLCFAYAAGALGVLQFALNVASSWQPSGMLGQAVETVRALDMPALLVLAALLHFGEAILARMQGVSMASPFLMEGKRGKLVGGYQMQLFWAVPLLILVPTTGGITELAWTPLLHAGQGYTLMALPILLGFSENTQSMLPGRKLQVSAKRLMLYSLALLVFSLLAVWWSPLTVIAALVAFAGHELLVWYSALEEQQLSPAFVHPQHGLKVLSVIPESPAAELGIEAGETLYKVNGILVHSPEELHRALRMNPAFCKLEVRNHQGESKFMQRAIYEGEHHQLGVIMAPDKHEAWAVQPRPVTLFHVVTLKLFTRRKEQQRIDEAPLALPPAPVVSDKGSVEM</sequence>